<gene>
    <name evidence="3" type="ORF">TRFO_41464</name>
</gene>
<evidence type="ECO:0000256" key="2">
    <source>
        <dbReference type="SAM" id="Coils"/>
    </source>
</evidence>
<evidence type="ECO:0008006" key="5">
    <source>
        <dbReference type="Google" id="ProtNLM"/>
    </source>
</evidence>
<dbReference type="EMBL" id="MLAK01000059">
    <property type="protein sequence ID" value="OHT16896.1"/>
    <property type="molecule type" value="Genomic_DNA"/>
</dbReference>
<protein>
    <recommendedName>
        <fullName evidence="5">Flagellar associated protein</fullName>
    </recommendedName>
</protein>
<dbReference type="Gene3D" id="1.10.287.1490">
    <property type="match status" value="1"/>
</dbReference>
<dbReference type="AlphaFoldDB" id="A0A1J4L1F1"/>
<evidence type="ECO:0000313" key="4">
    <source>
        <dbReference type="Proteomes" id="UP000179807"/>
    </source>
</evidence>
<feature type="coiled-coil region" evidence="2">
    <location>
        <begin position="431"/>
        <end position="535"/>
    </location>
</feature>
<dbReference type="PANTHER" id="PTHR32083:SF0">
    <property type="entry name" value="CILIA AND FLAGELLA-ASSOCIATED PROTEIN 58"/>
    <property type="match status" value="1"/>
</dbReference>
<keyword evidence="1 2" id="KW-0175">Coiled coil</keyword>
<proteinExistence type="predicted"/>
<sequence length="925" mass="108033">MSDEGGKQTPENFDNIDQVDKLEKDFQRVIQDIVDDHSLDNFRNEFTRLFLAVKKSHENNTALIDKCRSLNTEIMANSTKVNSVLQLSQDDERTIAGLRFEFEKAWKMVEISQEKENKSRDIIDSLKGEIGNLNKLIDGGSAMFLDSETSLESLQSEIKSISKEISMQNTQINGLAEDIQRWNDKINEMKNYTENSKEEYEKLNGEIDKYKDKCKSIQSELEGQSKTFDECSRDIADKDQTTKDIVNSISDTKARISKANQNYEITRRGIREENDMLEYVKARVKVASGLLEHKIKVQNRLKEQIEAIIKRISEKDEKLNAQHKTMNKKVKEKEIHSSELDTLMLRKKEVTEALADYRQLNNSLKEEIYRLTLEQIKSESKITVNNRFISQAQQSHTEVINNITLEKNKRVAIEGQQNGVLNDILAVKQSIHQLRKTMVLHNEEIEKYRSDRYQTHSNYTIIEADTKQRQENIIELNRNLSKIQERIKKHTASERQLIEQRDMSRRQLELTRTETAKLEDETSMIQAEIQELKQIIRNNDERCVSVHLQLETMKESFYQFEYELGRVEKANKKAATQIAQLSNTLVRTRYLRDNAEADVLAQKRYLISLESKIRTNENWMHSRVVECERLKEKSTVLINTINTMNGQYSKIAQNVQFLKEELIKEVEHRKRLELHSQHLGSLKLELLRLEKSVLLSKGQVKALEEELETPIYIHRWRFLEATNPEHAQLLKMLMTLRDKFMQLMAKRERLLARKRASQNDLEKKQKHIQTVTKAEHNENVKFFNSILNEKDKQLNELESVIKDQKSTVDDGKANVELLRDNLRATREEYFSMKRKNEEFESLSKKNTMKEKISIEQPRFIGGGFGVSIRRSLTLPKKSPIIPNVNIIEPQIQNTRKSAFAVKPYGWNPNRQALKPLLPTVSELNQ</sequence>
<comment type="caution">
    <text evidence="3">The sequence shown here is derived from an EMBL/GenBank/DDBJ whole genome shotgun (WGS) entry which is preliminary data.</text>
</comment>
<feature type="coiled-coil region" evidence="2">
    <location>
        <begin position="747"/>
        <end position="828"/>
    </location>
</feature>
<dbReference type="RefSeq" id="XP_068370032.1">
    <property type="nucleotide sequence ID" value="XM_068513788.1"/>
</dbReference>
<dbReference type="GeneID" id="94848492"/>
<name>A0A1J4L1F1_9EUKA</name>
<accession>A0A1J4L1F1</accession>
<reference evidence="3" key="1">
    <citation type="submission" date="2016-10" db="EMBL/GenBank/DDBJ databases">
        <authorList>
            <person name="Benchimol M."/>
            <person name="Almeida L.G."/>
            <person name="Vasconcelos A.T."/>
            <person name="Perreira-Neves A."/>
            <person name="Rosa I.A."/>
            <person name="Tasca T."/>
            <person name="Bogo M.R."/>
            <person name="de Souza W."/>
        </authorList>
    </citation>
    <scope>NUCLEOTIDE SEQUENCE [LARGE SCALE GENOMIC DNA]</scope>
    <source>
        <strain evidence="3">K</strain>
    </source>
</reference>
<dbReference type="PANTHER" id="PTHR32083">
    <property type="entry name" value="CILIA AND FLAGELLA-ASSOCIATED PROTEIN 58-RELATED"/>
    <property type="match status" value="1"/>
</dbReference>
<feature type="coiled-coil region" evidence="2">
    <location>
        <begin position="298"/>
        <end position="374"/>
    </location>
</feature>
<dbReference type="Proteomes" id="UP000179807">
    <property type="component" value="Unassembled WGS sequence"/>
</dbReference>
<evidence type="ECO:0000313" key="3">
    <source>
        <dbReference type="EMBL" id="OHT16896.1"/>
    </source>
</evidence>
<evidence type="ECO:0000256" key="1">
    <source>
        <dbReference type="ARBA" id="ARBA00023054"/>
    </source>
</evidence>
<keyword evidence="4" id="KW-1185">Reference proteome</keyword>
<dbReference type="OrthoDB" id="264785at2759"/>
<organism evidence="3 4">
    <name type="scientific">Tritrichomonas foetus</name>
    <dbReference type="NCBI Taxonomy" id="1144522"/>
    <lineage>
        <taxon>Eukaryota</taxon>
        <taxon>Metamonada</taxon>
        <taxon>Parabasalia</taxon>
        <taxon>Tritrichomonadida</taxon>
        <taxon>Tritrichomonadidae</taxon>
        <taxon>Tritrichomonas</taxon>
    </lineage>
</organism>
<dbReference type="GO" id="GO:0005856">
    <property type="term" value="C:cytoskeleton"/>
    <property type="evidence" value="ECO:0007669"/>
    <property type="project" value="TreeGrafter"/>
</dbReference>
<feature type="coiled-coil region" evidence="2">
    <location>
        <begin position="151"/>
        <end position="227"/>
    </location>
</feature>
<dbReference type="VEuPathDB" id="TrichDB:TRFO_41464"/>